<feature type="compositionally biased region" description="Basic and acidic residues" evidence="1">
    <location>
        <begin position="475"/>
        <end position="493"/>
    </location>
</feature>
<evidence type="ECO:0008006" key="5">
    <source>
        <dbReference type="Google" id="ProtNLM"/>
    </source>
</evidence>
<name>A0A4C2EB38_9SACH</name>
<dbReference type="Proteomes" id="UP000301737">
    <property type="component" value="Unassembled WGS sequence"/>
</dbReference>
<feature type="compositionally biased region" description="Low complexity" evidence="1">
    <location>
        <begin position="73"/>
        <end position="85"/>
    </location>
</feature>
<feature type="compositionally biased region" description="Acidic residues" evidence="1">
    <location>
        <begin position="465"/>
        <end position="474"/>
    </location>
</feature>
<feature type="transmembrane region" description="Helical" evidence="2">
    <location>
        <begin position="577"/>
        <end position="603"/>
    </location>
</feature>
<feature type="compositionally biased region" description="Basic and acidic residues" evidence="1">
    <location>
        <begin position="86"/>
        <end position="103"/>
    </location>
</feature>
<feature type="region of interest" description="Disordered" evidence="1">
    <location>
        <begin position="450"/>
        <end position="500"/>
    </location>
</feature>
<proteinExistence type="predicted"/>
<dbReference type="AlphaFoldDB" id="A0A4C2EB38"/>
<feature type="compositionally biased region" description="Basic and acidic residues" evidence="1">
    <location>
        <begin position="379"/>
        <end position="397"/>
    </location>
</feature>
<dbReference type="EMBL" id="BIMX01000026">
    <property type="protein sequence ID" value="GCF01074.1"/>
    <property type="molecule type" value="Genomic_DNA"/>
</dbReference>
<feature type="transmembrane region" description="Helical" evidence="2">
    <location>
        <begin position="519"/>
        <end position="541"/>
    </location>
</feature>
<evidence type="ECO:0000313" key="3">
    <source>
        <dbReference type="EMBL" id="GCF01074.1"/>
    </source>
</evidence>
<dbReference type="OrthoDB" id="4068624at2759"/>
<keyword evidence="2" id="KW-0812">Transmembrane</keyword>
<evidence type="ECO:0000256" key="2">
    <source>
        <dbReference type="SAM" id="Phobius"/>
    </source>
</evidence>
<accession>A0A4C2EB38</accession>
<evidence type="ECO:0000256" key="1">
    <source>
        <dbReference type="SAM" id="MobiDB-lite"/>
    </source>
</evidence>
<feature type="region of interest" description="Disordered" evidence="1">
    <location>
        <begin position="66"/>
        <end position="109"/>
    </location>
</feature>
<evidence type="ECO:0000313" key="4">
    <source>
        <dbReference type="Proteomes" id="UP000301737"/>
    </source>
</evidence>
<feature type="region of interest" description="Disordered" evidence="1">
    <location>
        <begin position="378"/>
        <end position="397"/>
    </location>
</feature>
<organism evidence="3 4">
    <name type="scientific">Zygosaccharomyces mellis</name>
    <dbReference type="NCBI Taxonomy" id="42258"/>
    <lineage>
        <taxon>Eukaryota</taxon>
        <taxon>Fungi</taxon>
        <taxon>Dikarya</taxon>
        <taxon>Ascomycota</taxon>
        <taxon>Saccharomycotina</taxon>
        <taxon>Saccharomycetes</taxon>
        <taxon>Saccharomycetales</taxon>
        <taxon>Saccharomycetaceae</taxon>
        <taxon>Zygosaccharomyces</taxon>
    </lineage>
</organism>
<comment type="caution">
    <text evidence="3">The sequence shown here is derived from an EMBL/GenBank/DDBJ whole genome shotgun (WGS) entry which is preliminary data.</text>
</comment>
<feature type="region of interest" description="Disordered" evidence="1">
    <location>
        <begin position="323"/>
        <end position="344"/>
    </location>
</feature>
<feature type="region of interest" description="Disordered" evidence="1">
    <location>
        <begin position="155"/>
        <end position="201"/>
    </location>
</feature>
<protein>
    <recommendedName>
        <fullName evidence="5">Bud site selection protein</fullName>
    </recommendedName>
</protein>
<feature type="compositionally biased region" description="Gly residues" evidence="1">
    <location>
        <begin position="454"/>
        <end position="464"/>
    </location>
</feature>
<feature type="compositionally biased region" description="Basic and acidic residues" evidence="1">
    <location>
        <begin position="173"/>
        <end position="193"/>
    </location>
</feature>
<keyword evidence="2" id="KW-1133">Transmembrane helix</keyword>
<sequence>MMPETWQSYVGNSDSSSAYSTDILRPTSNHHNSLFVERIDNQAPNDEGSRRGFSVFLDDTRIIVPPTPSDLNSSVDDVSSQAAVADKSRTVDKSIEQSEDKNRKSTTNLNPGVVAYRTVNDSAYSGQSSEEISDLNAGAVSFTHFNQSLSPVIAEKEEEDSSFHIGGNQSNPRIDHRYPNRPQCDDQNRRKQAPEPAAEFNNEHQILPLGESSNIIADTTYETENETTESSIKDSLEQRFEDALGEIDTSNENSNETRQTVSTSLLLDENMSLPSRQSVHYPTAEVISSKDEASAIDIDRRVEELENEAQGDVRPRSMAFVPHDLKISQRESVSPQEGNGRRPIPRSISLLNKILIPVAPAHIGKEIPVLRSVGSPRMRQQELGEQPREQEAESAEDYRSILRQPKLARVKPIGRSHLVSRSEGLTYSQVDMTLEALKQFQDELRAKIEASDQEGGGGSGGGGNGDEDDVDDNDSSGHEDYNHHDDKGYELEKMPPSQRVDSNSIDPKILIGFWQKFSIWRILLVILTCMLMPPFFFIIAAGHRIGFSDFKIIKLIMHPSYRAKVWKGFLWDIDVKWFRWLCLFLGVLETLGIFAGIAIGFGVGLGTE</sequence>
<reference evidence="3 4" key="1">
    <citation type="submission" date="2019-01" db="EMBL/GenBank/DDBJ databases">
        <title>Draft Genome Sequencing of Zygosaccharomyces mellis Ca-7.</title>
        <authorList>
            <person name="Shiwa Y."/>
            <person name="Kanesaki Y."/>
            <person name="Ishige T."/>
            <person name="Mura K."/>
            <person name="Hori T."/>
            <person name="Tamura T."/>
        </authorList>
    </citation>
    <scope>NUCLEOTIDE SEQUENCE [LARGE SCALE GENOMIC DNA]</scope>
    <source>
        <strain evidence="3 4">Ca-7</strain>
    </source>
</reference>
<gene>
    <name evidence="3" type="ORF">ZYGM_001166</name>
</gene>
<feature type="region of interest" description="Disordered" evidence="1">
    <location>
        <begin position="1"/>
        <end position="24"/>
    </location>
</feature>
<keyword evidence="4" id="KW-1185">Reference proteome</keyword>
<keyword evidence="2" id="KW-0472">Membrane</keyword>